<organism evidence="2 3">
    <name type="scientific">Candidatus Methylospira mobilis</name>
    <dbReference type="NCBI Taxonomy" id="1808979"/>
    <lineage>
        <taxon>Bacteria</taxon>
        <taxon>Pseudomonadati</taxon>
        <taxon>Pseudomonadota</taxon>
        <taxon>Gammaproteobacteria</taxon>
        <taxon>Methylococcales</taxon>
        <taxon>Methylococcaceae</taxon>
        <taxon>Candidatus Methylospira</taxon>
    </lineage>
</organism>
<dbReference type="PANTHER" id="PTHR34203:SF15">
    <property type="entry name" value="SLL1173 PROTEIN"/>
    <property type="match status" value="1"/>
</dbReference>
<name>A0A5Q0BS98_9GAMM</name>
<dbReference type="InParanoid" id="A0A5Q0BS98"/>
<feature type="domain" description="Methyltransferase FkbM" evidence="1">
    <location>
        <begin position="75"/>
        <end position="242"/>
    </location>
</feature>
<gene>
    <name evidence="2" type="ORF">F6R98_16585</name>
</gene>
<dbReference type="Gene3D" id="3.40.50.150">
    <property type="entry name" value="Vaccinia Virus protein VP39"/>
    <property type="match status" value="1"/>
</dbReference>
<accession>A0A5Q0BS98</accession>
<dbReference type="OrthoDB" id="9814604at2"/>
<dbReference type="InterPro" id="IPR029063">
    <property type="entry name" value="SAM-dependent_MTases_sf"/>
</dbReference>
<dbReference type="InterPro" id="IPR052514">
    <property type="entry name" value="SAM-dependent_MTase"/>
</dbReference>
<keyword evidence="2" id="KW-0808">Transferase</keyword>
<reference evidence="2 3" key="1">
    <citation type="submission" date="2019-09" db="EMBL/GenBank/DDBJ databases">
        <title>Ecophysiology of the spiral-shaped methanotroph Methylospira mobilis as revealed by the complete genome sequence.</title>
        <authorList>
            <person name="Oshkin I.Y."/>
            <person name="Dedysh S.N."/>
            <person name="Miroshnikov K."/>
            <person name="Danilova O.V."/>
            <person name="Hakobyan A."/>
            <person name="Liesack W."/>
        </authorList>
    </citation>
    <scope>NUCLEOTIDE SEQUENCE [LARGE SCALE GENOMIC DNA]</scope>
    <source>
        <strain evidence="2 3">Shm1</strain>
    </source>
</reference>
<dbReference type="Pfam" id="PF05050">
    <property type="entry name" value="Methyltransf_21"/>
    <property type="match status" value="1"/>
</dbReference>
<evidence type="ECO:0000313" key="3">
    <source>
        <dbReference type="Proteomes" id="UP000325755"/>
    </source>
</evidence>
<dbReference type="KEGG" id="mmob:F6R98_16585"/>
<sequence>MINPIRRPLAFVLAASGHGTLIVNRNDWMIDDSGGYGVGFQIMRTSFFDPEEVNDALTLLNYRRQFFGDGVVAFDCGANIGVHTIEWAKFMHGWGAAVAIEAQERIYYALAGNIAINNCFNATAINAAVGSAVGAMHIPKPDYLKPSSFGSLELKQRENNEFIGQPVSYDPEHCHQVPVVSIDSFHLPRLDLIKIDVEGMEQDVLEGASLAIAQHRPQMLIESIKSNRDEIIAFLESNGYEFFEAGINILAVHSSDPTRELVRKL</sequence>
<protein>
    <submittedName>
        <fullName evidence="2">FkbM family methyltransferase</fullName>
    </submittedName>
</protein>
<evidence type="ECO:0000313" key="2">
    <source>
        <dbReference type="EMBL" id="QFY45161.1"/>
    </source>
</evidence>
<evidence type="ECO:0000259" key="1">
    <source>
        <dbReference type="Pfam" id="PF05050"/>
    </source>
</evidence>
<dbReference type="SUPFAM" id="SSF53335">
    <property type="entry name" value="S-adenosyl-L-methionine-dependent methyltransferases"/>
    <property type="match status" value="1"/>
</dbReference>
<dbReference type="EMBL" id="CP044205">
    <property type="protein sequence ID" value="QFY45161.1"/>
    <property type="molecule type" value="Genomic_DNA"/>
</dbReference>
<keyword evidence="3" id="KW-1185">Reference proteome</keyword>
<dbReference type="PANTHER" id="PTHR34203">
    <property type="entry name" value="METHYLTRANSFERASE, FKBM FAMILY PROTEIN"/>
    <property type="match status" value="1"/>
</dbReference>
<dbReference type="Proteomes" id="UP000325755">
    <property type="component" value="Chromosome"/>
</dbReference>
<keyword evidence="2" id="KW-0489">Methyltransferase</keyword>
<dbReference type="NCBIfam" id="TIGR01444">
    <property type="entry name" value="fkbM_fam"/>
    <property type="match status" value="1"/>
</dbReference>
<proteinExistence type="predicted"/>
<dbReference type="AlphaFoldDB" id="A0A5Q0BS98"/>
<dbReference type="GO" id="GO:0032259">
    <property type="term" value="P:methylation"/>
    <property type="evidence" value="ECO:0007669"/>
    <property type="project" value="UniProtKB-KW"/>
</dbReference>
<dbReference type="InterPro" id="IPR006342">
    <property type="entry name" value="FkbM_mtfrase"/>
</dbReference>
<dbReference type="GO" id="GO:0008168">
    <property type="term" value="F:methyltransferase activity"/>
    <property type="evidence" value="ECO:0007669"/>
    <property type="project" value="UniProtKB-KW"/>
</dbReference>